<feature type="compositionally biased region" description="Low complexity" evidence="1">
    <location>
        <begin position="120"/>
        <end position="131"/>
    </location>
</feature>
<evidence type="ECO:0000313" key="3">
    <source>
        <dbReference type="EMBL" id="KZV87561.1"/>
    </source>
</evidence>
<feature type="region of interest" description="Disordered" evidence="1">
    <location>
        <begin position="218"/>
        <end position="239"/>
    </location>
</feature>
<evidence type="ECO:0000256" key="2">
    <source>
        <dbReference type="SAM" id="SignalP"/>
    </source>
</evidence>
<accession>A0A165ES76</accession>
<evidence type="ECO:0000256" key="1">
    <source>
        <dbReference type="SAM" id="MobiDB-lite"/>
    </source>
</evidence>
<reference evidence="3 4" key="1">
    <citation type="journal article" date="2016" name="Mol. Biol. Evol.">
        <title>Comparative Genomics of Early-Diverging Mushroom-Forming Fungi Provides Insights into the Origins of Lignocellulose Decay Capabilities.</title>
        <authorList>
            <person name="Nagy L.G."/>
            <person name="Riley R."/>
            <person name="Tritt A."/>
            <person name="Adam C."/>
            <person name="Daum C."/>
            <person name="Floudas D."/>
            <person name="Sun H."/>
            <person name="Yadav J.S."/>
            <person name="Pangilinan J."/>
            <person name="Larsson K.H."/>
            <person name="Matsuura K."/>
            <person name="Barry K."/>
            <person name="Labutti K."/>
            <person name="Kuo R."/>
            <person name="Ohm R.A."/>
            <person name="Bhattacharya S.S."/>
            <person name="Shirouzu T."/>
            <person name="Yoshinaga Y."/>
            <person name="Martin F.M."/>
            <person name="Grigoriev I.V."/>
            <person name="Hibbett D.S."/>
        </authorList>
    </citation>
    <scope>NUCLEOTIDE SEQUENCE [LARGE SCALE GENOMIC DNA]</scope>
    <source>
        <strain evidence="3 4">HHB12029</strain>
    </source>
</reference>
<dbReference type="AlphaFoldDB" id="A0A165ES76"/>
<dbReference type="EMBL" id="KV426122">
    <property type="protein sequence ID" value="KZV87561.1"/>
    <property type="molecule type" value="Genomic_DNA"/>
</dbReference>
<feature type="region of interest" description="Disordered" evidence="1">
    <location>
        <begin position="29"/>
        <end position="138"/>
    </location>
</feature>
<dbReference type="OrthoDB" id="2969434at2759"/>
<evidence type="ECO:0000313" key="4">
    <source>
        <dbReference type="Proteomes" id="UP000077266"/>
    </source>
</evidence>
<sequence length="368" mass="38848">MRRAVILSLFIALCVTLAVHASPAGALARRGKKSLPPKAPVVHPAPKKTTANKRPPLPPRPQSPVQGSSGGTKPHLVKVKTKPNGTTSSPPSRPQSPTKGGTASTGKKPGTVSRPPSRAGSTSSNLGSTSSRPQSPVGHVFDNEIDACKEFKSCTTCVESVAEVVDPDAPHDPKGKGKAKVVRAQCGWKVDRDPKEAAKGKGSCLPVEHGPASLLTTRDQCAQHTSDSKIDEEQKKNDATRRANAVKEFAQIKAHVITGGKGPTSGRHLASTWFKANKKVPAGARVNAATGLGQVPYGLNNHATKTLWLDVHGPAMPDHKQPTLNFKGSFTEASVTEMCVEAFVYSMLANKNSTARDTPRAPTNSINY</sequence>
<keyword evidence="4" id="KW-1185">Reference proteome</keyword>
<dbReference type="InParanoid" id="A0A165ES76"/>
<proteinExistence type="predicted"/>
<protein>
    <submittedName>
        <fullName evidence="3">Uncharacterized protein</fullName>
    </submittedName>
</protein>
<dbReference type="Proteomes" id="UP000077266">
    <property type="component" value="Unassembled WGS sequence"/>
</dbReference>
<gene>
    <name evidence="3" type="ORF">EXIGLDRAFT_697472</name>
</gene>
<feature type="signal peptide" evidence="2">
    <location>
        <begin position="1"/>
        <end position="21"/>
    </location>
</feature>
<keyword evidence="2" id="KW-0732">Signal</keyword>
<name>A0A165ES76_EXIGL</name>
<feature type="compositionally biased region" description="Basic and acidic residues" evidence="1">
    <location>
        <begin position="226"/>
        <end position="239"/>
    </location>
</feature>
<feature type="chain" id="PRO_5007857380" evidence="2">
    <location>
        <begin position="22"/>
        <end position="368"/>
    </location>
</feature>
<feature type="compositionally biased region" description="Low complexity" evidence="1">
    <location>
        <begin position="86"/>
        <end position="98"/>
    </location>
</feature>
<organism evidence="3 4">
    <name type="scientific">Exidia glandulosa HHB12029</name>
    <dbReference type="NCBI Taxonomy" id="1314781"/>
    <lineage>
        <taxon>Eukaryota</taxon>
        <taxon>Fungi</taxon>
        <taxon>Dikarya</taxon>
        <taxon>Basidiomycota</taxon>
        <taxon>Agaricomycotina</taxon>
        <taxon>Agaricomycetes</taxon>
        <taxon>Auriculariales</taxon>
        <taxon>Exidiaceae</taxon>
        <taxon>Exidia</taxon>
    </lineage>
</organism>